<feature type="region of interest" description="Disordered" evidence="7">
    <location>
        <begin position="615"/>
        <end position="641"/>
    </location>
</feature>
<feature type="domain" description="Glucosamine/galactosamine-6-phosphate isomerase" evidence="8">
    <location>
        <begin position="798"/>
        <end position="1018"/>
    </location>
</feature>
<comment type="pathway">
    <text evidence="2">Carbohydrate degradation; pentose phosphate pathway; D-ribulose 5-phosphate from D-glucose 6-phosphate (oxidative stage): step 2/3.</text>
</comment>
<dbReference type="OrthoDB" id="2499649at2759"/>
<comment type="catalytic activity">
    <reaction evidence="1">
        <text>6-phospho-D-glucono-1,5-lactone + H2O = 6-phospho-D-gluconate + H(+)</text>
        <dbReference type="Rhea" id="RHEA:12556"/>
        <dbReference type="ChEBI" id="CHEBI:15377"/>
        <dbReference type="ChEBI" id="CHEBI:15378"/>
        <dbReference type="ChEBI" id="CHEBI:57955"/>
        <dbReference type="ChEBI" id="CHEBI:58759"/>
        <dbReference type="EC" id="3.1.1.31"/>
    </reaction>
</comment>
<keyword evidence="10" id="KW-1185">Reference proteome</keyword>
<evidence type="ECO:0000256" key="1">
    <source>
        <dbReference type="ARBA" id="ARBA00000832"/>
    </source>
</evidence>
<feature type="region of interest" description="Disordered" evidence="7">
    <location>
        <begin position="2162"/>
        <end position="2201"/>
    </location>
</feature>
<dbReference type="InterPro" id="IPR005900">
    <property type="entry name" value="6-phosphogluconolactonase_DevB"/>
</dbReference>
<dbReference type="InterPro" id="IPR039104">
    <property type="entry name" value="6PGL"/>
</dbReference>
<dbReference type="SUPFAM" id="SSF100950">
    <property type="entry name" value="NagB/RpiA/CoA transferase-like"/>
    <property type="match status" value="2"/>
</dbReference>
<feature type="coiled-coil region" evidence="6">
    <location>
        <begin position="519"/>
        <end position="601"/>
    </location>
</feature>
<sequence length="2999" mass="326178">MSFAYRHGHALSESSNGRQQALEALEALEASPTPNLLNPRNTFDDSSAILPARPTARPLSMWSYSSSPAMTPSSSTTAGAGLHAGSSRQFTHNTLHSVSGPSQSQKRSSHWAVIILPPAFLPHSPPPAHVSGFAHGYGASGRYSGGILIPLQPTLTLQLAAVARDFSLPSTGGLTLHLNLNDQAYGAGAPRITEDTWPVLFGWAFDEPPVTLPGHTHPPNGLLSSIGLPVAARLEFDIDLRKARWYEAWANSSHPTSNILPNLRGTPPKRESKTLQTLHLSNHIKATSEVVSPLASSVSPSGPRSTASSGVGSRRAGSRLVEDGWKTGEESQSRLEEHKTSDLGLLDRSCPSKLLEEDKGELEEAETDVSDLESIQDLENQVMRSSQAPDGHGGIGKHAELNRDSQSDSSRSEATPTTLDFSSRDLAQLKGISDQQPSTDQHMIVTQQEPLKATDAADKDQIQWEEATDVRLLIDKKQQAHIQAQNVDAGRVKLGQAQECIKTDGMKAIELAEQGRIEAEKLTQARLLAEKDAAKAEAKIMAVMEAAEKERIEAEKVTQARVLAERERAEAEAEAKIIAAMELAEQERIAAEKRIQENSDLERKKDFAVAEAAAIKRADSDTDSTSNRHTSHQTSSISSAASSIRRFSGDLFARRQSQAEKDEEEAQKIANEMNRLVQEKAQRASVALVSTPPLPPSPRTLATVPVKEGPRDPLPPPTRSKVMMLAKAFGDEASRAVSPTWISNKPRSRSSLSSVHTFDPSAQNSLLQVASVPALAEQVLSVPTVVDPLAHLLYSYSDHSQLSDDLADFIVRAQDDALARHQKFVIALSGGSLPKLLASGLLNKEGVKWDAWRVFFADERIVPLDHPDSNFFACMEALFSKVPIERSQIITIMGLPPDGMDLDEISGDIASIYEAQILDEINLEPNYPRFDMILLGMGDDGHTCSLFPDHRLLESQAIVTWLNDSPKTPPHRISLTLPVLNLAHSLAFVCTGAGKQKMLADVFEQGSSRLRPSSLIKLPERPISWFVDAAAAGGTKHTRTSYQSRSVPVAQTVDTSVPTHAVPATSSTSPSTSKVVCVRLDRYPFNLVVYPAVYPNFDTMLYPGPVPCMMDRNFFARIPLQFDINLKSSASNFALTSLDSEAQNHAEFQATVTRTNQVDSIKSVNDRYRSSDRGLVVDLPALARPCIDTEAVRIQSYPYNLQIYRSVYPHVQGTLYLPMLPDMTSRPKLMKVMLDQFSEDPVSRSFVNTGPAELDPSHSVRIKLYPFVRGIIYPSIEELEEQSKSSSAGLATLVLTSHPPLPFSQSQRELVGKTSEKVSADQISRSLASDQTISGVSNESSSPYSASVKVISTRPSSPYPYNMQIYQAVYPHIVHSIYPSLSPQILDSAVSVDNGTVTSCRSLSSQAPRNYGILDPSFSVRIETYPFHRGIVYPSIVDQYIVSSCSLPSQPKQHTYHPDSDEKDLENVTSEEPSPALKKANQCFQILGLYPFDLQIYPNIYPHIAGSIYPCLPPQIIEHTSTTILQPSLPGFQDCGPRLCDETRSTSSELDTLTSVRIGIYSFNSGIYPSMTNGRDRTIASFSSTNSSSQSQTQLTDRASTESLVVGVSDKSLPTSRKVTTTLMIPCYPFNMHIYRVAYPNLAHSIYPNILPQIIIPLSSISNGSGEFSSSSGSQDSSTVSGPGPSPEIKSSNLRSLICRPNYPYSLSCFYPSVYPSLESRLYPSLTPVLTALLRLNTTSSTDISDAAPAQSVSKDSPPLSSTTFLNEHSFAGGFDVELKYPVNLYQVYPPVYPTILPYPSIIGFPVKHEVGGSVSQSSSTVKARQEKLNHTAMRSVSKHFHVVLASSKNVVAPSINHCLMDSKLSDDEFCNSTRGSVTIHGIQSPVAIQQPTLSDSFHSIPSTPATLPISIEPSVPYNQRPSSQEALIGLRTQSSTLDLSFYGSGAPPIPPFDAISTAQSKSSGSPVSVQQSNLPDVYHQTAPDLLSPQLARSPRSPGISALGLSFKSEPAQIPLVGFGRQGPTLDPAFYGGAGGAANSQVDRGLTTVSSSLPRKYPSPSQLSYPNTRLQGDARDKEAAECFSPLLPERTPSADLMDRIGTETPMAMTGSLSSCQAVYQEREHINLVEHDETIQVVSLAQASVVTPSIAIFHAQAGSVVPIDNRTASPPQENSSRWGSLQETDSVEMENEPTSPDRLSSSDLIEKLIITPPSTGAIQAQSSVSNVPTLSDSPAKTMIFADREIEQVPLAQISQVTPSIAEFHRKDPESGAAKEEEPRLRTLKEMESIEMSVEPASPDRLPSADFTSRMMMSRSGSPEIQFVDYSSGINHEVQASQEQYLIESDKKIGIVSLYEASEISPSISKFHVSREEVCTKEVVADPSTNTHGEHSSAKKNVNISRPSSEANSILSALEQLQATSPSPRGELVGDGQSPAGSVAEAVVEIVPKFDRAIEGEANRSSDKLSSTNEVDKSIQAEAHSPSHLRPGSLPRSDESSSASSSTAGRSPIHALSTDQWSPMATTRRHLITDDNHRASLNNRMSLRVSPPMSLDLSPLLRSLEANATRESDASGAVEDPDTFLAANMEEDSPEDPENPHAFDLSRLKEITGRTPSTTCGSGIDDNVGHDWVSGASASLGKEFDTLRKSQEAQMTFSSSPIPLDSHDEEESKLILVDEGEVPLVGGPSSNGQTDVNPPPLPILFQFADQEEISEGLAQFVYEAQEAALQRQNCFRIALSGGLLPKVLAAGILHDDQIEWTKWSVLIFMRRSRRPATLVPAILRTFWLEHRELFFVDEALVSPHSPESTYNQYQQALLNHVPITAEHVHTITRLTDSELQEIKTMDNGLDTATDGLADDYEREMLTLFPGASHENGLAPKFDLILLSLGANGDVGCLFPNHPLLGESNWYVAWLGDAPQAPTHRVTFTLPLLNAAHQLALVAMGKDRAGALADALRRSVESDVPMEEDRGNPAALLRTDPRPIVWFVDNAAAQDTDYPKSHFWDE</sequence>
<feature type="compositionally biased region" description="Polar residues" evidence="7">
    <location>
        <begin position="2165"/>
        <end position="2183"/>
    </location>
</feature>
<feature type="compositionally biased region" description="Polar residues" evidence="7">
    <location>
        <begin position="2393"/>
        <end position="2404"/>
    </location>
</feature>
<feature type="region of interest" description="Disordered" evidence="7">
    <location>
        <begin position="1582"/>
        <end position="1601"/>
    </location>
</feature>
<evidence type="ECO:0000313" key="10">
    <source>
        <dbReference type="Proteomes" id="UP000886653"/>
    </source>
</evidence>
<evidence type="ECO:0000256" key="6">
    <source>
        <dbReference type="SAM" id="Coils"/>
    </source>
</evidence>
<feature type="domain" description="Glucosamine/galactosamine-6-phosphate isomerase" evidence="8">
    <location>
        <begin position="2703"/>
        <end position="2760"/>
    </location>
</feature>
<dbReference type="InterPro" id="IPR037171">
    <property type="entry name" value="NagB/RpiA_transferase-like"/>
</dbReference>
<feature type="compositionally biased region" description="Basic and acidic residues" evidence="7">
    <location>
        <begin position="320"/>
        <end position="341"/>
    </location>
</feature>
<feature type="domain" description="Glucosamine/galactosamine-6-phosphate isomerase" evidence="8">
    <location>
        <begin position="2784"/>
        <end position="2959"/>
    </location>
</feature>
<dbReference type="Proteomes" id="UP000886653">
    <property type="component" value="Unassembled WGS sequence"/>
</dbReference>
<dbReference type="FunFam" id="3.40.50.1360:FF:000005">
    <property type="entry name" value="6-phosphogluconolactonase"/>
    <property type="match status" value="1"/>
</dbReference>
<feature type="region of interest" description="Disordered" evidence="7">
    <location>
        <begin position="2379"/>
        <end position="2404"/>
    </location>
</feature>
<feature type="compositionally biased region" description="Polar residues" evidence="7">
    <location>
        <begin position="407"/>
        <end position="421"/>
    </location>
</feature>
<evidence type="ECO:0000259" key="8">
    <source>
        <dbReference type="Pfam" id="PF01182"/>
    </source>
</evidence>
<reference evidence="9" key="1">
    <citation type="submission" date="2013-11" db="EMBL/GenBank/DDBJ databases">
        <title>Genome sequence of the fusiform rust pathogen reveals effectors for host alternation and coevolution with pine.</title>
        <authorList>
            <consortium name="DOE Joint Genome Institute"/>
            <person name="Smith K."/>
            <person name="Pendleton A."/>
            <person name="Kubisiak T."/>
            <person name="Anderson C."/>
            <person name="Salamov A."/>
            <person name="Aerts A."/>
            <person name="Riley R."/>
            <person name="Clum A."/>
            <person name="Lindquist E."/>
            <person name="Ence D."/>
            <person name="Campbell M."/>
            <person name="Kronenberg Z."/>
            <person name="Feau N."/>
            <person name="Dhillon B."/>
            <person name="Hamelin R."/>
            <person name="Burleigh J."/>
            <person name="Smith J."/>
            <person name="Yandell M."/>
            <person name="Nelson C."/>
            <person name="Grigoriev I."/>
            <person name="Davis J."/>
        </authorList>
    </citation>
    <scope>NUCLEOTIDE SEQUENCE</scope>
    <source>
        <strain evidence="9">G11</strain>
    </source>
</reference>
<dbReference type="GO" id="GO:0017057">
    <property type="term" value="F:6-phosphogluconolactonase activity"/>
    <property type="evidence" value="ECO:0007669"/>
    <property type="project" value="UniProtKB-EC"/>
</dbReference>
<dbReference type="PANTHER" id="PTHR11054">
    <property type="entry name" value="6-PHOSPHOGLUCONOLACTONASE"/>
    <property type="match status" value="1"/>
</dbReference>
<feature type="region of interest" description="Disordered" evidence="7">
    <location>
        <begin position="384"/>
        <end position="424"/>
    </location>
</feature>
<comment type="caution">
    <text evidence="9">The sequence shown here is derived from an EMBL/GenBank/DDBJ whole genome shotgun (WGS) entry which is preliminary data.</text>
</comment>
<evidence type="ECO:0000256" key="2">
    <source>
        <dbReference type="ARBA" id="ARBA00004961"/>
    </source>
</evidence>
<evidence type="ECO:0000256" key="5">
    <source>
        <dbReference type="ARBA" id="ARBA00022801"/>
    </source>
</evidence>
<feature type="compositionally biased region" description="Polar residues" evidence="7">
    <location>
        <begin position="2191"/>
        <end position="2201"/>
    </location>
</feature>
<comment type="similarity">
    <text evidence="3">Belongs to the glucosamine/galactosamine-6-phosphate isomerase family. 6-phosphogluconolactonase subfamily.</text>
</comment>
<keyword evidence="6" id="KW-0175">Coiled coil</keyword>
<evidence type="ECO:0000256" key="3">
    <source>
        <dbReference type="ARBA" id="ARBA00010662"/>
    </source>
</evidence>
<proteinExistence type="inferred from homology"/>
<dbReference type="CDD" id="cd01400">
    <property type="entry name" value="6PGL"/>
    <property type="match status" value="2"/>
</dbReference>
<gene>
    <name evidence="9" type="ORF">CROQUDRAFT_98590</name>
</gene>
<dbReference type="GO" id="GO:0006098">
    <property type="term" value="P:pentose-phosphate shunt"/>
    <property type="evidence" value="ECO:0007669"/>
    <property type="project" value="InterPro"/>
</dbReference>
<feature type="compositionally biased region" description="Low complexity" evidence="7">
    <location>
        <begin position="2494"/>
        <end position="2506"/>
    </location>
</feature>
<feature type="compositionally biased region" description="Low complexity" evidence="7">
    <location>
        <begin position="1582"/>
        <end position="1596"/>
    </location>
</feature>
<dbReference type="GO" id="GO:0005975">
    <property type="term" value="P:carbohydrate metabolic process"/>
    <property type="evidence" value="ECO:0007669"/>
    <property type="project" value="InterPro"/>
</dbReference>
<feature type="region of interest" description="Disordered" evidence="7">
    <location>
        <begin position="1451"/>
        <end position="1474"/>
    </location>
</feature>
<name>A0A9P6ND47_9BASI</name>
<feature type="compositionally biased region" description="Low complexity" evidence="7">
    <location>
        <begin position="1667"/>
        <end position="1682"/>
    </location>
</feature>
<evidence type="ECO:0000256" key="7">
    <source>
        <dbReference type="SAM" id="MobiDB-lite"/>
    </source>
</evidence>
<feature type="region of interest" description="Disordered" evidence="7">
    <location>
        <begin position="2453"/>
        <end position="2518"/>
    </location>
</feature>
<feature type="region of interest" description="Disordered" evidence="7">
    <location>
        <begin position="291"/>
        <end position="351"/>
    </location>
</feature>
<keyword evidence="5" id="KW-0378">Hydrolase</keyword>
<organism evidence="9 10">
    <name type="scientific">Cronartium quercuum f. sp. fusiforme G11</name>
    <dbReference type="NCBI Taxonomy" id="708437"/>
    <lineage>
        <taxon>Eukaryota</taxon>
        <taxon>Fungi</taxon>
        <taxon>Dikarya</taxon>
        <taxon>Basidiomycota</taxon>
        <taxon>Pucciniomycotina</taxon>
        <taxon>Pucciniomycetes</taxon>
        <taxon>Pucciniales</taxon>
        <taxon>Coleosporiaceae</taxon>
        <taxon>Cronartium</taxon>
    </lineage>
</organism>
<protein>
    <recommendedName>
        <fullName evidence="4">6-phosphogluconolactonase</fullName>
        <ecNumber evidence="4">3.1.1.31</ecNumber>
    </recommendedName>
</protein>
<dbReference type="EMBL" id="MU167380">
    <property type="protein sequence ID" value="KAG0141575.1"/>
    <property type="molecule type" value="Genomic_DNA"/>
</dbReference>
<dbReference type="InterPro" id="IPR006148">
    <property type="entry name" value="Glc/Gal-6P_isomerase"/>
</dbReference>
<dbReference type="Pfam" id="PF01182">
    <property type="entry name" value="Glucosamine_iso"/>
    <property type="match status" value="3"/>
</dbReference>
<feature type="compositionally biased region" description="Basic and acidic residues" evidence="7">
    <location>
        <begin position="397"/>
        <end position="406"/>
    </location>
</feature>
<dbReference type="Gene3D" id="3.40.50.1360">
    <property type="match status" value="2"/>
</dbReference>
<accession>A0A9P6ND47</accession>
<evidence type="ECO:0000313" key="9">
    <source>
        <dbReference type="EMBL" id="KAG0141575.1"/>
    </source>
</evidence>
<feature type="region of interest" description="Disordered" evidence="7">
    <location>
        <begin position="1667"/>
        <end position="1691"/>
    </location>
</feature>
<dbReference type="NCBIfam" id="TIGR01198">
    <property type="entry name" value="pgl"/>
    <property type="match status" value="1"/>
</dbReference>
<dbReference type="EC" id="3.1.1.31" evidence="4"/>
<evidence type="ECO:0000256" key="4">
    <source>
        <dbReference type="ARBA" id="ARBA00013198"/>
    </source>
</evidence>
<dbReference type="PANTHER" id="PTHR11054:SF0">
    <property type="entry name" value="6-PHOSPHOGLUCONOLACTONASE"/>
    <property type="match status" value="1"/>
</dbReference>
<feature type="compositionally biased region" description="Low complexity" evidence="7">
    <location>
        <begin position="63"/>
        <end position="81"/>
    </location>
</feature>
<feature type="region of interest" description="Disordered" evidence="7">
    <location>
        <begin position="63"/>
        <end position="85"/>
    </location>
</feature>
<feature type="compositionally biased region" description="Low complexity" evidence="7">
    <location>
        <begin position="632"/>
        <end position="641"/>
    </location>
</feature>
<feature type="region of interest" description="Disordered" evidence="7">
    <location>
        <begin position="689"/>
        <end position="719"/>
    </location>
</feature>
<feature type="compositionally biased region" description="Low complexity" evidence="7">
    <location>
        <begin position="291"/>
        <end position="319"/>
    </location>
</feature>